<evidence type="ECO:0000256" key="1">
    <source>
        <dbReference type="SAM" id="Phobius"/>
    </source>
</evidence>
<gene>
    <name evidence="2" type="ORF">UT12_C0032G0005</name>
</gene>
<comment type="caution">
    <text evidence="2">The sequence shown here is derived from an EMBL/GenBank/DDBJ whole genome shotgun (WGS) entry which is preliminary data.</text>
</comment>
<keyword evidence="1" id="KW-0472">Membrane</keyword>
<dbReference type="AlphaFoldDB" id="A0A0G0PF29"/>
<reference evidence="2 3" key="1">
    <citation type="journal article" date="2015" name="Nature">
        <title>rRNA introns, odd ribosomes, and small enigmatic genomes across a large radiation of phyla.</title>
        <authorList>
            <person name="Brown C.T."/>
            <person name="Hug L.A."/>
            <person name="Thomas B.C."/>
            <person name="Sharon I."/>
            <person name="Castelle C.J."/>
            <person name="Singh A."/>
            <person name="Wilkins M.J."/>
            <person name="Williams K.H."/>
            <person name="Banfield J.F."/>
        </authorList>
    </citation>
    <scope>NUCLEOTIDE SEQUENCE [LARGE SCALE GENOMIC DNA]</scope>
</reference>
<evidence type="ECO:0000313" key="3">
    <source>
        <dbReference type="Proteomes" id="UP000034893"/>
    </source>
</evidence>
<keyword evidence="1" id="KW-0812">Transmembrane</keyword>
<accession>A0A0G0PF29</accession>
<dbReference type="Proteomes" id="UP000034893">
    <property type="component" value="Unassembled WGS sequence"/>
</dbReference>
<sequence length="125" mass="14189">MEMISVKKLEWKQAEKILRIVEVVAIVGGVIFAMVQIRDLRNNQSAQLMLEFNKELNSDLNANLITAIEENKPILKESGGEFTTTDIDRYLGAYELLNNVSVAGLINDDMLYNAFAYDIVKTYQQ</sequence>
<protein>
    <submittedName>
        <fullName evidence="2">Uncharacterized protein</fullName>
    </submittedName>
</protein>
<feature type="transmembrane region" description="Helical" evidence="1">
    <location>
        <begin position="20"/>
        <end position="37"/>
    </location>
</feature>
<proteinExistence type="predicted"/>
<organism evidence="2 3">
    <name type="scientific">Candidatus Curtissbacteria bacterium GW2011_GWC2_38_9</name>
    <dbReference type="NCBI Taxonomy" id="1618414"/>
    <lineage>
        <taxon>Bacteria</taxon>
        <taxon>Candidatus Curtissiibacteriota</taxon>
    </lineage>
</organism>
<keyword evidence="1" id="KW-1133">Transmembrane helix</keyword>
<name>A0A0G0PF29_9BACT</name>
<dbReference type="EMBL" id="LBVP01000032">
    <property type="protein sequence ID" value="KKQ87891.1"/>
    <property type="molecule type" value="Genomic_DNA"/>
</dbReference>
<evidence type="ECO:0000313" key="2">
    <source>
        <dbReference type="EMBL" id="KKQ87891.1"/>
    </source>
</evidence>